<dbReference type="PANTHER" id="PTHR30502">
    <property type="entry name" value="2-KETO-3-DEOXY-L-RHAMNONATE ALDOLASE"/>
    <property type="match status" value="1"/>
</dbReference>
<evidence type="ECO:0000313" key="5">
    <source>
        <dbReference type="EMBL" id="MCP1247032.1"/>
    </source>
</evidence>
<dbReference type="Proteomes" id="UP001523543">
    <property type="component" value="Unassembled WGS sequence"/>
</dbReference>
<dbReference type="EMBL" id="JAMYZR010000043">
    <property type="protein sequence ID" value="MCP1247032.1"/>
    <property type="molecule type" value="Genomic_DNA"/>
</dbReference>
<sequence length="279" mass="30097">MNMQRNPIRKIWTEGRGAINGWLSIASPFSAEIMASCGYDSVTIDTQHGAVGYETMLLMLQALRASGVAPMVRAPWLEPGAIMKALDAGAWGVICPMVNTRADAERLVSYVRYPPHGCRSFGPTRANFALGSDYAAVADDEVLCFAMIETAEAVSNLEEIVRTPGLDGVYVGPADLTLGLTGRRYRTGFDREEPEMLEAIHHIRKTAHAAGLRMGLHNGSAAYAAKALSWGCDLVTVSNDVRLLAQAAQDSVAEVRRLIASPSAPEKEGPIRHEVPASY</sequence>
<evidence type="ECO:0000256" key="2">
    <source>
        <dbReference type="ARBA" id="ARBA00022723"/>
    </source>
</evidence>
<keyword evidence="2" id="KW-0479">Metal-binding</keyword>
<dbReference type="SUPFAM" id="SSF51621">
    <property type="entry name" value="Phosphoenolpyruvate/pyruvate domain"/>
    <property type="match status" value="1"/>
</dbReference>
<keyword evidence="3 5" id="KW-0456">Lyase</keyword>
<organism evidence="5 6">
    <name type="scientific">Acetobacter cerevisiae</name>
    <dbReference type="NCBI Taxonomy" id="178900"/>
    <lineage>
        <taxon>Bacteria</taxon>
        <taxon>Pseudomonadati</taxon>
        <taxon>Pseudomonadota</taxon>
        <taxon>Alphaproteobacteria</taxon>
        <taxon>Acetobacterales</taxon>
        <taxon>Acetobacteraceae</taxon>
        <taxon>Acetobacter</taxon>
    </lineage>
</organism>
<evidence type="ECO:0000256" key="3">
    <source>
        <dbReference type="ARBA" id="ARBA00023239"/>
    </source>
</evidence>
<evidence type="ECO:0000256" key="1">
    <source>
        <dbReference type="ARBA" id="ARBA00005568"/>
    </source>
</evidence>
<dbReference type="GO" id="GO:0016829">
    <property type="term" value="F:lyase activity"/>
    <property type="evidence" value="ECO:0007669"/>
    <property type="project" value="UniProtKB-KW"/>
</dbReference>
<comment type="similarity">
    <text evidence="1">Belongs to the HpcH/HpaI aldolase family.</text>
</comment>
<name>A0ABT1EV14_9PROT</name>
<dbReference type="InterPro" id="IPR040442">
    <property type="entry name" value="Pyrv_kinase-like_dom_sf"/>
</dbReference>
<feature type="domain" description="HpcH/HpaI aldolase/citrate lyase" evidence="4">
    <location>
        <begin position="22"/>
        <end position="245"/>
    </location>
</feature>
<proteinExistence type="inferred from homology"/>
<evidence type="ECO:0000259" key="4">
    <source>
        <dbReference type="Pfam" id="PF03328"/>
    </source>
</evidence>
<reference evidence="5 6" key="1">
    <citation type="submission" date="2022-06" db="EMBL/GenBank/DDBJ databases">
        <title>Acetobacer genomes from food samples.</title>
        <authorList>
            <person name="Sombolestani A."/>
        </authorList>
    </citation>
    <scope>NUCLEOTIDE SEQUENCE [LARGE SCALE GENOMIC DNA]</scope>
    <source>
        <strain evidence="5 6">R-83281</strain>
    </source>
</reference>
<dbReference type="InterPro" id="IPR005000">
    <property type="entry name" value="Aldolase/citrate-lyase_domain"/>
</dbReference>
<keyword evidence="6" id="KW-1185">Reference proteome</keyword>
<accession>A0ABT1EV14</accession>
<dbReference type="RefSeq" id="WP_253551040.1">
    <property type="nucleotide sequence ID" value="NZ_JAMYZR010000043.1"/>
</dbReference>
<dbReference type="Gene3D" id="3.20.20.60">
    <property type="entry name" value="Phosphoenolpyruvate-binding domains"/>
    <property type="match status" value="1"/>
</dbReference>
<dbReference type="InterPro" id="IPR050251">
    <property type="entry name" value="HpcH-HpaI_aldolase"/>
</dbReference>
<dbReference type="InterPro" id="IPR015813">
    <property type="entry name" value="Pyrv/PenolPyrv_kinase-like_dom"/>
</dbReference>
<gene>
    <name evidence="5" type="ORF">NKW54_13945</name>
</gene>
<dbReference type="PANTHER" id="PTHR30502:SF0">
    <property type="entry name" value="PHOSPHOENOLPYRUVATE CARBOXYLASE FAMILY PROTEIN"/>
    <property type="match status" value="1"/>
</dbReference>
<evidence type="ECO:0000313" key="6">
    <source>
        <dbReference type="Proteomes" id="UP001523543"/>
    </source>
</evidence>
<dbReference type="Pfam" id="PF03328">
    <property type="entry name" value="HpcH_HpaI"/>
    <property type="match status" value="1"/>
</dbReference>
<comment type="caution">
    <text evidence="5">The sequence shown here is derived from an EMBL/GenBank/DDBJ whole genome shotgun (WGS) entry which is preliminary data.</text>
</comment>
<protein>
    <submittedName>
        <fullName evidence="5">Aldolase/citrate lyase family protein</fullName>
    </submittedName>
</protein>